<reference evidence="1" key="1">
    <citation type="journal article" date="2014" name="Nat. Commun.">
        <title>The tobacco genome sequence and its comparison with those of tomato and potato.</title>
        <authorList>
            <person name="Sierro N."/>
            <person name="Battey J.N."/>
            <person name="Ouadi S."/>
            <person name="Bakaher N."/>
            <person name="Bovet L."/>
            <person name="Willig A."/>
            <person name="Goepfert S."/>
            <person name="Peitsch M.C."/>
            <person name="Ivanov N.V."/>
        </authorList>
    </citation>
    <scope>NUCLEOTIDE SEQUENCE [LARGE SCALE GENOMIC DNA]</scope>
</reference>
<dbReference type="RefSeq" id="XP_075106815.1">
    <property type="nucleotide sequence ID" value="XM_075250714.1"/>
</dbReference>
<proteinExistence type="predicted"/>
<evidence type="ECO:0000313" key="2">
    <source>
        <dbReference type="RefSeq" id="XP_075106815.1"/>
    </source>
</evidence>
<sequence>MARFQTPGVLLVCGEHPIITTRPEIMLAMSAEDKKKLDRFQRLHPPHFDCDTSKDDKDFLDRCHQMHCNLGLKAFYWDSSIDSAMRIQWEHRAAKRYSNFVSKLKSNRMQPDSIPNNVWQSWLRLWKDPNCVEKSEINTKHHCAGSGVATGTHTSGSISVLEYRKRLLSAVKKGRDPTPTELHLHVHTYGNDGKSFVVEKSRIVHENYQEILKQQTQTQSDIDQCKAYNQPARGKKKRRVYGLGSQAKCYYGPNLHDSFGSDATSSAIPPNAQSTPIWNLDEIVMRLIPALAYHIVPVIVERVRELVSLPSHPPNTDLTNHPLDVALTVFTFSTAANIDEVHALGSDDDRNSPSSHS</sequence>
<evidence type="ECO:0000313" key="1">
    <source>
        <dbReference type="Proteomes" id="UP000790787"/>
    </source>
</evidence>
<name>A0AC58UBH5_TOBAC</name>
<keyword evidence="1" id="KW-1185">Reference proteome</keyword>
<reference evidence="2" key="2">
    <citation type="submission" date="2025-08" db="UniProtKB">
        <authorList>
            <consortium name="RefSeq"/>
        </authorList>
    </citation>
    <scope>IDENTIFICATION</scope>
    <source>
        <tissue evidence="2">Leaf</tissue>
    </source>
</reference>
<accession>A0AC58UBH5</accession>
<dbReference type="Proteomes" id="UP000790787">
    <property type="component" value="Chromosome 4"/>
</dbReference>
<gene>
    <name evidence="2" type="primary">LOC107804969</name>
</gene>
<organism evidence="1 2">
    <name type="scientific">Nicotiana tabacum</name>
    <name type="common">Common tobacco</name>
    <dbReference type="NCBI Taxonomy" id="4097"/>
    <lineage>
        <taxon>Eukaryota</taxon>
        <taxon>Viridiplantae</taxon>
        <taxon>Streptophyta</taxon>
        <taxon>Embryophyta</taxon>
        <taxon>Tracheophyta</taxon>
        <taxon>Spermatophyta</taxon>
        <taxon>Magnoliopsida</taxon>
        <taxon>eudicotyledons</taxon>
        <taxon>Gunneridae</taxon>
        <taxon>Pentapetalae</taxon>
        <taxon>asterids</taxon>
        <taxon>lamiids</taxon>
        <taxon>Solanales</taxon>
        <taxon>Solanaceae</taxon>
        <taxon>Nicotianoideae</taxon>
        <taxon>Nicotianeae</taxon>
        <taxon>Nicotiana</taxon>
    </lineage>
</organism>
<protein>
    <submittedName>
        <fullName evidence="2">Uncharacterized protein LOC107804969</fullName>
    </submittedName>
</protein>